<name>A0A382Y661_9ZZZZ</name>
<proteinExistence type="predicted"/>
<accession>A0A382Y661</accession>
<dbReference type="AlphaFoldDB" id="A0A382Y661"/>
<reference evidence="1" key="1">
    <citation type="submission" date="2018-05" db="EMBL/GenBank/DDBJ databases">
        <authorList>
            <person name="Lanie J.A."/>
            <person name="Ng W.-L."/>
            <person name="Kazmierczak K.M."/>
            <person name="Andrzejewski T.M."/>
            <person name="Davidsen T.M."/>
            <person name="Wayne K.J."/>
            <person name="Tettelin H."/>
            <person name="Glass J.I."/>
            <person name="Rusch D."/>
            <person name="Podicherti R."/>
            <person name="Tsui H.-C.T."/>
            <person name="Winkler M.E."/>
        </authorList>
    </citation>
    <scope>NUCLEOTIDE SEQUENCE</scope>
</reference>
<sequence>MTDKTKITYTLRKKLFFNRNGKLSCINCECDLEGKYVLSNRHQKYRCLKCAVSHHIIDSIPAGIPEDEY</sequence>
<dbReference type="EMBL" id="UINC01173300">
    <property type="protein sequence ID" value="SVD78822.1"/>
    <property type="molecule type" value="Genomic_DNA"/>
</dbReference>
<gene>
    <name evidence="1" type="ORF">METZ01_LOCUS431676</name>
</gene>
<organism evidence="1">
    <name type="scientific">marine metagenome</name>
    <dbReference type="NCBI Taxonomy" id="408172"/>
    <lineage>
        <taxon>unclassified sequences</taxon>
        <taxon>metagenomes</taxon>
        <taxon>ecological metagenomes</taxon>
    </lineage>
</organism>
<evidence type="ECO:0000313" key="1">
    <source>
        <dbReference type="EMBL" id="SVD78822.1"/>
    </source>
</evidence>
<protein>
    <submittedName>
        <fullName evidence="1">Uncharacterized protein</fullName>
    </submittedName>
</protein>